<dbReference type="PANTHER" id="PTHR43884:SF12">
    <property type="entry name" value="ISOVALERYL-COA DEHYDROGENASE, MITOCHONDRIAL-RELATED"/>
    <property type="match status" value="1"/>
</dbReference>
<comment type="cofactor">
    <cofactor evidence="1 5">
        <name>FAD</name>
        <dbReference type="ChEBI" id="CHEBI:57692"/>
    </cofactor>
</comment>
<keyword evidence="4 5" id="KW-0274">FAD</keyword>
<dbReference type="Proteomes" id="UP000501753">
    <property type="component" value="Chromosome"/>
</dbReference>
<dbReference type="Pfam" id="PF02771">
    <property type="entry name" value="Acyl-CoA_dh_N"/>
    <property type="match status" value="1"/>
</dbReference>
<dbReference type="CDD" id="cd00567">
    <property type="entry name" value="ACAD"/>
    <property type="match status" value="1"/>
</dbReference>
<dbReference type="InterPro" id="IPR046373">
    <property type="entry name" value="Acyl-CoA_Oxase/DH_mid-dom_sf"/>
</dbReference>
<accession>A0A3S9ZNP5</accession>
<dbReference type="Gene3D" id="1.20.140.10">
    <property type="entry name" value="Butyryl-CoA Dehydrogenase, subunit A, domain 3"/>
    <property type="match status" value="1"/>
</dbReference>
<reference evidence="10 12" key="1">
    <citation type="submission" date="2018-04" db="EMBL/GenBank/DDBJ databases">
        <title>Complete genome sequences of Streptomyces griseoviridis K61 and characterization of antagonistic properties of biological control agents.</title>
        <authorList>
            <person name="Mariita R.M."/>
            <person name="Sello J.K."/>
        </authorList>
    </citation>
    <scope>NUCLEOTIDE SEQUENCE [LARGE SCALE GENOMIC DNA]</scope>
    <source>
        <strain evidence="10 12">K61</strain>
    </source>
</reference>
<dbReference type="AlphaFoldDB" id="A0A3S9ZNP5"/>
<dbReference type="InterPro" id="IPR037069">
    <property type="entry name" value="AcylCoA_DH/ox_N_sf"/>
</dbReference>
<dbReference type="GO" id="GO:0003995">
    <property type="term" value="F:acyl-CoA dehydrogenase activity"/>
    <property type="evidence" value="ECO:0007669"/>
    <property type="project" value="TreeGrafter"/>
</dbReference>
<dbReference type="RefSeq" id="WP_127182299.1">
    <property type="nucleotide sequence ID" value="NZ_CP029078.1"/>
</dbReference>
<gene>
    <name evidence="10" type="ORF">DDJ31_00495</name>
    <name evidence="9" type="ORF">ELQ87_38740</name>
</gene>
<dbReference type="InterPro" id="IPR013786">
    <property type="entry name" value="AcylCoA_DH/ox_N"/>
</dbReference>
<dbReference type="PANTHER" id="PTHR43884">
    <property type="entry name" value="ACYL-COA DEHYDROGENASE"/>
    <property type="match status" value="1"/>
</dbReference>
<feature type="domain" description="Acyl-CoA oxidase/dehydrogenase middle" evidence="7">
    <location>
        <begin position="112"/>
        <end position="202"/>
    </location>
</feature>
<protein>
    <submittedName>
        <fullName evidence="9">Acyl-CoA dehydrogenase</fullName>
    </submittedName>
</protein>
<dbReference type="Gene3D" id="1.10.540.10">
    <property type="entry name" value="Acyl-CoA dehydrogenase/oxidase, N-terminal domain"/>
    <property type="match status" value="1"/>
</dbReference>
<dbReference type="EMBL" id="CP034687">
    <property type="protein sequence ID" value="AZS89530.1"/>
    <property type="molecule type" value="Genomic_DNA"/>
</dbReference>
<dbReference type="GO" id="GO:0050660">
    <property type="term" value="F:flavin adenine dinucleotide binding"/>
    <property type="evidence" value="ECO:0007669"/>
    <property type="project" value="InterPro"/>
</dbReference>
<evidence type="ECO:0000256" key="2">
    <source>
        <dbReference type="ARBA" id="ARBA00009347"/>
    </source>
</evidence>
<reference evidence="9 11" key="2">
    <citation type="submission" date="2018-12" db="EMBL/GenBank/DDBJ databases">
        <title>Streptomyces griseoviridis F1-27 complete genome.</title>
        <authorList>
            <person name="Mariita R.M."/>
            <person name="Sello J.K."/>
        </authorList>
    </citation>
    <scope>NUCLEOTIDE SEQUENCE [LARGE SCALE GENOMIC DNA]</scope>
    <source>
        <strain evidence="9 11">F1-27</strain>
    </source>
</reference>
<sequence>MGDAVAAAAGELTELVGDRAADWDRAGRLPEDLVRELAATGRLAVQIPARHGGLGWNSADGGEFTAHTGSLCGSLRSVMTSQGMAAWTVERLGDPAQAAQLLPRLASGTTAAVAFSEPQAGSDLSAIATTAALDGDTVVLDGRKSWVTAAEQADLLLVVARMGDAGAVVVVPRETPGVRIRAVPDPMGFRAAGHADILLDAVRLPATSLLGGGHQPLPLLVTTALAFGRLSVAWGCVGILRACVTAAARHAGSRSQFGKTLGEHQLVARHLADLWTGEQIATRACEHASRGWDENAPDLGTAIVLAKHIGARHAARGAATAAQVLASAAASDGHVVARAYRDAKLTQIIEGTDEVCQLVLADHVLRTRA</sequence>
<evidence type="ECO:0000313" key="9">
    <source>
        <dbReference type="EMBL" id="AZS89530.1"/>
    </source>
</evidence>
<name>A0A3S9ZNP5_STRGD</name>
<dbReference type="SUPFAM" id="SSF56645">
    <property type="entry name" value="Acyl-CoA dehydrogenase NM domain-like"/>
    <property type="match status" value="1"/>
</dbReference>
<comment type="similarity">
    <text evidence="2 5">Belongs to the acyl-CoA dehydrogenase family.</text>
</comment>
<dbReference type="InterPro" id="IPR036250">
    <property type="entry name" value="AcylCo_DH-like_C"/>
</dbReference>
<dbReference type="SUPFAM" id="SSF47203">
    <property type="entry name" value="Acyl-CoA dehydrogenase C-terminal domain-like"/>
    <property type="match status" value="1"/>
</dbReference>
<dbReference type="OrthoDB" id="9802447at2"/>
<evidence type="ECO:0000313" key="11">
    <source>
        <dbReference type="Proteomes" id="UP000271291"/>
    </source>
</evidence>
<dbReference type="Proteomes" id="UP000271291">
    <property type="component" value="Chromosome"/>
</dbReference>
<dbReference type="InterPro" id="IPR009075">
    <property type="entry name" value="AcylCo_DH/oxidase_C"/>
</dbReference>
<dbReference type="InterPro" id="IPR006091">
    <property type="entry name" value="Acyl-CoA_Oxase/DH_mid-dom"/>
</dbReference>
<organism evidence="9 11">
    <name type="scientific">Streptomyces griseoviridis</name>
    <dbReference type="NCBI Taxonomy" id="45398"/>
    <lineage>
        <taxon>Bacteria</taxon>
        <taxon>Bacillati</taxon>
        <taxon>Actinomycetota</taxon>
        <taxon>Actinomycetes</taxon>
        <taxon>Kitasatosporales</taxon>
        <taxon>Streptomycetaceae</taxon>
        <taxon>Streptomyces</taxon>
    </lineage>
</organism>
<dbReference type="Gene3D" id="2.40.110.10">
    <property type="entry name" value="Butyryl-CoA Dehydrogenase, subunit A, domain 2"/>
    <property type="match status" value="1"/>
</dbReference>
<dbReference type="InterPro" id="IPR009100">
    <property type="entry name" value="AcylCoA_DH/oxidase_NM_dom_sf"/>
</dbReference>
<keyword evidence="5" id="KW-0560">Oxidoreductase</keyword>
<evidence type="ECO:0000256" key="4">
    <source>
        <dbReference type="ARBA" id="ARBA00022827"/>
    </source>
</evidence>
<evidence type="ECO:0000256" key="1">
    <source>
        <dbReference type="ARBA" id="ARBA00001974"/>
    </source>
</evidence>
<keyword evidence="12" id="KW-1185">Reference proteome</keyword>
<evidence type="ECO:0000259" key="6">
    <source>
        <dbReference type="Pfam" id="PF00441"/>
    </source>
</evidence>
<proteinExistence type="inferred from homology"/>
<dbReference type="EMBL" id="CP029078">
    <property type="protein sequence ID" value="QCN83631.1"/>
    <property type="molecule type" value="Genomic_DNA"/>
</dbReference>
<dbReference type="Pfam" id="PF02770">
    <property type="entry name" value="Acyl-CoA_dh_M"/>
    <property type="match status" value="1"/>
</dbReference>
<dbReference type="KEGG" id="sgd:ELQ87_38740"/>
<evidence type="ECO:0000256" key="3">
    <source>
        <dbReference type="ARBA" id="ARBA00022630"/>
    </source>
</evidence>
<feature type="domain" description="Acyl-CoA dehydrogenase/oxidase C-terminal" evidence="6">
    <location>
        <begin position="221"/>
        <end position="364"/>
    </location>
</feature>
<feature type="domain" description="Acyl-CoA dehydrogenase/oxidase N-terminal" evidence="8">
    <location>
        <begin position="14"/>
        <end position="108"/>
    </location>
</feature>
<dbReference type="Pfam" id="PF00441">
    <property type="entry name" value="Acyl-CoA_dh_1"/>
    <property type="match status" value="1"/>
</dbReference>
<evidence type="ECO:0000313" key="10">
    <source>
        <dbReference type="EMBL" id="QCN83631.1"/>
    </source>
</evidence>
<evidence type="ECO:0000256" key="5">
    <source>
        <dbReference type="RuleBase" id="RU362125"/>
    </source>
</evidence>
<evidence type="ECO:0000313" key="12">
    <source>
        <dbReference type="Proteomes" id="UP000501753"/>
    </source>
</evidence>
<evidence type="ECO:0000259" key="7">
    <source>
        <dbReference type="Pfam" id="PF02770"/>
    </source>
</evidence>
<keyword evidence="3 5" id="KW-0285">Flavoprotein</keyword>
<evidence type="ECO:0000259" key="8">
    <source>
        <dbReference type="Pfam" id="PF02771"/>
    </source>
</evidence>